<dbReference type="PATRIC" id="fig|294699.3.peg.2"/>
<dbReference type="GO" id="GO:0008999">
    <property type="term" value="F:protein-N-terminal-alanine acetyltransferase activity"/>
    <property type="evidence" value="ECO:0007669"/>
    <property type="project" value="TreeGrafter"/>
</dbReference>
<dbReference type="InterPro" id="IPR000182">
    <property type="entry name" value="GNAT_dom"/>
</dbReference>
<dbReference type="InterPro" id="IPR051908">
    <property type="entry name" value="Ribosomal_N-acetyltransferase"/>
</dbReference>
<keyword evidence="3" id="KW-1185">Reference proteome</keyword>
<evidence type="ECO:0000259" key="1">
    <source>
        <dbReference type="PROSITE" id="PS51186"/>
    </source>
</evidence>
<dbReference type="EMBL" id="CP015438">
    <property type="protein sequence ID" value="ANB59804.1"/>
    <property type="molecule type" value="Genomic_DNA"/>
</dbReference>
<gene>
    <name evidence="2" type="ORF">GFC30_4</name>
</gene>
<organism evidence="2 3">
    <name type="scientific">Anoxybacteroides amylolyticum</name>
    <dbReference type="NCBI Taxonomy" id="294699"/>
    <lineage>
        <taxon>Bacteria</taxon>
        <taxon>Bacillati</taxon>
        <taxon>Bacillota</taxon>
        <taxon>Bacilli</taxon>
        <taxon>Bacillales</taxon>
        <taxon>Anoxybacillaceae</taxon>
        <taxon>Anoxybacteroides</taxon>
    </lineage>
</organism>
<dbReference type="PANTHER" id="PTHR43441">
    <property type="entry name" value="RIBOSOMAL-PROTEIN-SERINE ACETYLTRANSFERASE"/>
    <property type="match status" value="1"/>
</dbReference>
<dbReference type="AlphaFoldDB" id="A0A167TAQ8"/>
<dbReference type="OrthoDB" id="9784707at2"/>
<proteinExistence type="predicted"/>
<dbReference type="RefSeq" id="WP_066321953.1">
    <property type="nucleotide sequence ID" value="NZ_CP015438.1"/>
</dbReference>
<dbReference type="PANTHER" id="PTHR43441:SF12">
    <property type="entry name" value="RIBOSOMAL N-ACETYLTRANSFERASE YDAF-RELATED"/>
    <property type="match status" value="1"/>
</dbReference>
<dbReference type="Proteomes" id="UP000076865">
    <property type="component" value="Chromosome"/>
</dbReference>
<dbReference type="Pfam" id="PF13302">
    <property type="entry name" value="Acetyltransf_3"/>
    <property type="match status" value="1"/>
</dbReference>
<dbReference type="Gene3D" id="3.40.630.30">
    <property type="match status" value="1"/>
</dbReference>
<dbReference type="GO" id="GO:0005737">
    <property type="term" value="C:cytoplasm"/>
    <property type="evidence" value="ECO:0007669"/>
    <property type="project" value="TreeGrafter"/>
</dbReference>
<dbReference type="KEGG" id="aamy:GFC30_4"/>
<protein>
    <submittedName>
        <fullName evidence="2">Acetyltransferase family protein</fullName>
    </submittedName>
</protein>
<reference evidence="2 3" key="1">
    <citation type="journal article" date="2006" name="Syst. Appl. Microbiol.">
        <title>Anoxybacillus amylolyticus sp. nov., a thermophilic amylase producing bacterium isolated from Mount Rittmann (Antarctica).</title>
        <authorList>
            <person name="Poli A."/>
            <person name="Esposito E."/>
            <person name="Lama L."/>
            <person name="Orlando P."/>
            <person name="Nicolaus G."/>
            <person name="de Appolonia F."/>
            <person name="Gambacorta A."/>
            <person name="Nicolaus B."/>
        </authorList>
    </citation>
    <scope>NUCLEOTIDE SEQUENCE [LARGE SCALE GENOMIC DNA]</scope>
    <source>
        <strain evidence="2 3">DSM 15939</strain>
    </source>
</reference>
<evidence type="ECO:0000313" key="2">
    <source>
        <dbReference type="EMBL" id="ANB59804.1"/>
    </source>
</evidence>
<accession>A0A167TAQ8</accession>
<keyword evidence="2" id="KW-0808">Transferase</keyword>
<dbReference type="PROSITE" id="PS51186">
    <property type="entry name" value="GNAT"/>
    <property type="match status" value="1"/>
</dbReference>
<dbReference type="GO" id="GO:1990189">
    <property type="term" value="F:protein N-terminal-serine acetyltransferase activity"/>
    <property type="evidence" value="ECO:0007669"/>
    <property type="project" value="TreeGrafter"/>
</dbReference>
<dbReference type="SUPFAM" id="SSF55729">
    <property type="entry name" value="Acyl-CoA N-acyltransferases (Nat)"/>
    <property type="match status" value="1"/>
</dbReference>
<feature type="domain" description="N-acetyltransferase" evidence="1">
    <location>
        <begin position="10"/>
        <end position="176"/>
    </location>
</feature>
<evidence type="ECO:0000313" key="3">
    <source>
        <dbReference type="Proteomes" id="UP000076865"/>
    </source>
</evidence>
<sequence>MWKLDIDQDTQLKLLELKDAEMLFALVDSCRPYLRQWLPWIDATQTVDNSRQFIEFGLQKFAANNGLEAGIWYKGQLAGVIGLHYIDRTNKKTSIGYWLAEPFQGYGLMTKACRALISYVFEQLQLNRVEIRVAVDNGKSRAIPERLGFVNEGVVREVEWLYDHFVDHIVYGMLAKEWA</sequence>
<name>A0A167TAQ8_9BACL</name>
<dbReference type="InterPro" id="IPR016181">
    <property type="entry name" value="Acyl_CoA_acyltransferase"/>
</dbReference>